<dbReference type="PANTHER" id="PTHR15601:SF14">
    <property type="entry name" value="STRESS-ASSOCIATED ENDOPLASMIC RETICULUM PROTEIN 1"/>
    <property type="match status" value="1"/>
</dbReference>
<keyword evidence="12" id="KW-1185">Reference proteome</keyword>
<accession>A0A672LBD6</accession>
<name>A0A672LBD6_SINGR</name>
<dbReference type="GO" id="GO:0030968">
    <property type="term" value="P:endoplasmic reticulum unfolded protein response"/>
    <property type="evidence" value="ECO:0007669"/>
    <property type="project" value="TreeGrafter"/>
</dbReference>
<proteinExistence type="inferred from homology"/>
<reference evidence="11" key="1">
    <citation type="submission" date="2025-08" db="UniProtKB">
        <authorList>
            <consortium name="Ensembl"/>
        </authorList>
    </citation>
    <scope>IDENTIFICATION</scope>
</reference>
<dbReference type="GO" id="GO:0005789">
    <property type="term" value="C:endoplasmic reticulum membrane"/>
    <property type="evidence" value="ECO:0007669"/>
    <property type="project" value="UniProtKB-SubCell"/>
</dbReference>
<evidence type="ECO:0000256" key="7">
    <source>
        <dbReference type="ARBA" id="ARBA00037157"/>
    </source>
</evidence>
<evidence type="ECO:0000256" key="4">
    <source>
        <dbReference type="ARBA" id="ARBA00022989"/>
    </source>
</evidence>
<evidence type="ECO:0000256" key="3">
    <source>
        <dbReference type="ARBA" id="ARBA00022824"/>
    </source>
</evidence>
<evidence type="ECO:0000256" key="9">
    <source>
        <dbReference type="RuleBase" id="RU364120"/>
    </source>
</evidence>
<feature type="region of interest" description="Disordered" evidence="10">
    <location>
        <begin position="1"/>
        <end position="32"/>
    </location>
</feature>
<evidence type="ECO:0000256" key="8">
    <source>
        <dbReference type="ARBA" id="ARBA00038831"/>
    </source>
</evidence>
<dbReference type="Pfam" id="PF06624">
    <property type="entry name" value="RAMP4"/>
    <property type="match status" value="1"/>
</dbReference>
<sequence length="54" mass="5961">MVAKQRIRMANEKHSKNITQRGNVKSSKNVSDDKVSVGPWLLALFVFVVCGSGE</sequence>
<dbReference type="Ensembl" id="ENSSGRT00000022642.1">
    <property type="protein sequence ID" value="ENSSGRP00000020974.1"/>
    <property type="gene ID" value="ENSSGRG00000012589.1"/>
</dbReference>
<keyword evidence="6" id="KW-0834">Unfolded protein response</keyword>
<evidence type="ECO:0000256" key="1">
    <source>
        <dbReference type="ARBA" id="ARBA00005500"/>
    </source>
</evidence>
<comment type="function">
    <text evidence="7">Interacts with target proteins during their translocation into the lumen of the endoplasmic reticulum. Protects unfolded target proteins against degradation during ER stress. May facilitate glycosylation of target proteins after termination of ER stress. May modulate the use of N-glycosylation sites on target proteins.</text>
</comment>
<comment type="subunit">
    <text evidence="8">Interacts with SEC61B, SEC61A1 and the SEC61 complex. Interacts with CANX.</text>
</comment>
<comment type="similarity">
    <text evidence="1 9">Belongs to the RAMP4 family.</text>
</comment>
<dbReference type="AlphaFoldDB" id="A0A672LBD6"/>
<evidence type="ECO:0000256" key="2">
    <source>
        <dbReference type="ARBA" id="ARBA00022692"/>
    </source>
</evidence>
<dbReference type="OMA" id="XSKNITQ"/>
<evidence type="ECO:0000313" key="12">
    <source>
        <dbReference type="Proteomes" id="UP000472262"/>
    </source>
</evidence>
<protein>
    <recommendedName>
        <fullName evidence="9">Stress-associated endoplasmic reticulum protein</fullName>
    </recommendedName>
</protein>
<reference evidence="11" key="2">
    <citation type="submission" date="2025-09" db="UniProtKB">
        <authorList>
            <consortium name="Ensembl"/>
        </authorList>
    </citation>
    <scope>IDENTIFICATION</scope>
</reference>
<dbReference type="PANTHER" id="PTHR15601">
    <property type="entry name" value="STRESS ASSOCIATED ENDOPLASMIC RETICULUM PROTEIN SERP1/RAMP4"/>
    <property type="match status" value="1"/>
</dbReference>
<organism evidence="11 12">
    <name type="scientific">Sinocyclocheilus grahami</name>
    <name type="common">Dianchi golden-line fish</name>
    <name type="synonym">Barbus grahami</name>
    <dbReference type="NCBI Taxonomy" id="75366"/>
    <lineage>
        <taxon>Eukaryota</taxon>
        <taxon>Metazoa</taxon>
        <taxon>Chordata</taxon>
        <taxon>Craniata</taxon>
        <taxon>Vertebrata</taxon>
        <taxon>Euteleostomi</taxon>
        <taxon>Actinopterygii</taxon>
        <taxon>Neopterygii</taxon>
        <taxon>Teleostei</taxon>
        <taxon>Ostariophysi</taxon>
        <taxon>Cypriniformes</taxon>
        <taxon>Cyprinidae</taxon>
        <taxon>Cyprininae</taxon>
        <taxon>Sinocyclocheilus</taxon>
    </lineage>
</organism>
<evidence type="ECO:0000256" key="10">
    <source>
        <dbReference type="SAM" id="MobiDB-lite"/>
    </source>
</evidence>
<keyword evidence="5" id="KW-0472">Membrane</keyword>
<comment type="function">
    <text evidence="9">Interacts with target proteins during translocation into the lumen of the endoplasmic reticulum. Protects unfolded target proteins against degradation and facilitate correct glycosylation.</text>
</comment>
<keyword evidence="3 9" id="KW-0256">Endoplasmic reticulum</keyword>
<evidence type="ECO:0000256" key="6">
    <source>
        <dbReference type="ARBA" id="ARBA00023230"/>
    </source>
</evidence>
<evidence type="ECO:0000256" key="5">
    <source>
        <dbReference type="ARBA" id="ARBA00023136"/>
    </source>
</evidence>
<keyword evidence="2" id="KW-0812">Transmembrane</keyword>
<keyword evidence="4" id="KW-1133">Transmembrane helix</keyword>
<dbReference type="InterPro" id="IPR010580">
    <property type="entry name" value="ER_stress-assoc"/>
</dbReference>
<dbReference type="Proteomes" id="UP000472262">
    <property type="component" value="Unassembled WGS sequence"/>
</dbReference>
<evidence type="ECO:0000313" key="11">
    <source>
        <dbReference type="Ensembl" id="ENSSGRP00000020974.1"/>
    </source>
</evidence>
<dbReference type="InParanoid" id="A0A672LBD6"/>
<comment type="subcellular location">
    <subcellularLocation>
        <location evidence="9">Membrane</location>
        <topology evidence="9">Single-pass membrane protein</topology>
    </subcellularLocation>
    <subcellularLocation>
        <location evidence="9">Endoplasmic reticulum membrane</location>
        <topology evidence="9">Single-pass membrane protein</topology>
    </subcellularLocation>
</comment>